<protein>
    <submittedName>
        <fullName evidence="1">Uncharacterized protein</fullName>
    </submittedName>
</protein>
<sequence>MSPYIYIGETKSKINKSLMPTVCPNANCNCITTTMTRHQKKVTVSISSFNHSILSTRHDAKNRGHFGTLGVGDNGNDSS</sequence>
<name>A0AAV4XET1_CAEEX</name>
<evidence type="ECO:0000313" key="1">
    <source>
        <dbReference type="EMBL" id="GIY93567.1"/>
    </source>
</evidence>
<reference evidence="1 2" key="1">
    <citation type="submission" date="2021-06" db="EMBL/GenBank/DDBJ databases">
        <title>Caerostris extrusa draft genome.</title>
        <authorList>
            <person name="Kono N."/>
            <person name="Arakawa K."/>
        </authorList>
    </citation>
    <scope>NUCLEOTIDE SEQUENCE [LARGE SCALE GENOMIC DNA]</scope>
</reference>
<dbReference type="AlphaFoldDB" id="A0AAV4XET1"/>
<keyword evidence="2" id="KW-1185">Reference proteome</keyword>
<dbReference type="EMBL" id="BPLR01017679">
    <property type="protein sequence ID" value="GIY93567.1"/>
    <property type="molecule type" value="Genomic_DNA"/>
</dbReference>
<proteinExistence type="predicted"/>
<dbReference type="Proteomes" id="UP001054945">
    <property type="component" value="Unassembled WGS sequence"/>
</dbReference>
<evidence type="ECO:0000313" key="2">
    <source>
        <dbReference type="Proteomes" id="UP001054945"/>
    </source>
</evidence>
<comment type="caution">
    <text evidence="1">The sequence shown here is derived from an EMBL/GenBank/DDBJ whole genome shotgun (WGS) entry which is preliminary data.</text>
</comment>
<gene>
    <name evidence="1" type="ORF">CEXT_597031</name>
</gene>
<organism evidence="1 2">
    <name type="scientific">Caerostris extrusa</name>
    <name type="common">Bark spider</name>
    <name type="synonym">Caerostris bankana</name>
    <dbReference type="NCBI Taxonomy" id="172846"/>
    <lineage>
        <taxon>Eukaryota</taxon>
        <taxon>Metazoa</taxon>
        <taxon>Ecdysozoa</taxon>
        <taxon>Arthropoda</taxon>
        <taxon>Chelicerata</taxon>
        <taxon>Arachnida</taxon>
        <taxon>Araneae</taxon>
        <taxon>Araneomorphae</taxon>
        <taxon>Entelegynae</taxon>
        <taxon>Araneoidea</taxon>
        <taxon>Araneidae</taxon>
        <taxon>Caerostris</taxon>
    </lineage>
</organism>
<accession>A0AAV4XET1</accession>